<sequence length="184" mass="21127">MNLRVAILLCFIVAASFIAFTLYMNAPQLYKEQLERDRLAKIQKTSAKKYVRQRKLYVPKRSVLLAQEVLNKLLEKRPIDFTSNDFSLNLDNNKKDELNVKKQVLTNIVDTVNNLKENAVLSITTYTDTNGSAEANLLLSQKRADKLKTYFLERTNLLFITAIGYGEALPLTSRRVEINLKKVQ</sequence>
<dbReference type="InterPro" id="IPR036737">
    <property type="entry name" value="OmpA-like_sf"/>
</dbReference>
<dbReference type="SUPFAM" id="SSF103088">
    <property type="entry name" value="OmpA-like"/>
    <property type="match status" value="1"/>
</dbReference>
<dbReference type="AlphaFoldDB" id="A0A6S6TYI7"/>
<accession>A0A6S6TYI7</accession>
<dbReference type="GO" id="GO:0016020">
    <property type="term" value="C:membrane"/>
    <property type="evidence" value="ECO:0007669"/>
    <property type="project" value="UniProtKB-UniRule"/>
</dbReference>
<name>A0A6S6TYI7_9BACT</name>
<evidence type="ECO:0000313" key="4">
    <source>
        <dbReference type="EMBL" id="CAA6820236.1"/>
    </source>
</evidence>
<feature type="domain" description="OmpA-like" evidence="3">
    <location>
        <begin position="77"/>
        <end position="184"/>
    </location>
</feature>
<feature type="transmembrane region" description="Helical" evidence="2">
    <location>
        <begin position="6"/>
        <end position="26"/>
    </location>
</feature>
<dbReference type="InterPro" id="IPR006665">
    <property type="entry name" value="OmpA-like"/>
</dbReference>
<keyword evidence="1 2" id="KW-0472">Membrane</keyword>
<dbReference type="Gene3D" id="3.30.1330.60">
    <property type="entry name" value="OmpA-like domain"/>
    <property type="match status" value="1"/>
</dbReference>
<evidence type="ECO:0000256" key="1">
    <source>
        <dbReference type="PROSITE-ProRule" id="PRU00473"/>
    </source>
</evidence>
<keyword evidence="2" id="KW-1133">Transmembrane helix</keyword>
<proteinExistence type="predicted"/>
<gene>
    <name evidence="4" type="ORF">HELGO_WM21312</name>
</gene>
<dbReference type="EMBL" id="CACVAR010000309">
    <property type="protein sequence ID" value="CAA6820236.1"/>
    <property type="molecule type" value="Genomic_DNA"/>
</dbReference>
<keyword evidence="2" id="KW-0812">Transmembrane</keyword>
<evidence type="ECO:0000256" key="2">
    <source>
        <dbReference type="SAM" id="Phobius"/>
    </source>
</evidence>
<protein>
    <recommendedName>
        <fullName evidence="3">OmpA-like domain-containing protein</fullName>
    </recommendedName>
</protein>
<reference evidence="4" key="1">
    <citation type="submission" date="2020-01" db="EMBL/GenBank/DDBJ databases">
        <authorList>
            <person name="Meier V. D."/>
            <person name="Meier V D."/>
        </authorList>
    </citation>
    <scope>NUCLEOTIDE SEQUENCE</scope>
    <source>
        <strain evidence="4">HLG_WM_MAG_03</strain>
    </source>
</reference>
<dbReference type="Pfam" id="PF00691">
    <property type="entry name" value="OmpA"/>
    <property type="match status" value="1"/>
</dbReference>
<evidence type="ECO:0000259" key="3">
    <source>
        <dbReference type="PROSITE" id="PS51123"/>
    </source>
</evidence>
<organism evidence="4">
    <name type="scientific">uncultured Sulfurovum sp</name>
    <dbReference type="NCBI Taxonomy" id="269237"/>
    <lineage>
        <taxon>Bacteria</taxon>
        <taxon>Pseudomonadati</taxon>
        <taxon>Campylobacterota</taxon>
        <taxon>Epsilonproteobacteria</taxon>
        <taxon>Campylobacterales</taxon>
        <taxon>Sulfurovaceae</taxon>
        <taxon>Sulfurovum</taxon>
        <taxon>environmental samples</taxon>
    </lineage>
</organism>
<dbReference type="PROSITE" id="PS51123">
    <property type="entry name" value="OMPA_2"/>
    <property type="match status" value="1"/>
</dbReference>